<dbReference type="PANTHER" id="PTHR11113:SF14">
    <property type="entry name" value="N-ACETYLGLUCOSAMINE-6-PHOSPHATE DEACETYLASE"/>
    <property type="match status" value="1"/>
</dbReference>
<dbReference type="PIRSF" id="PIRSF038994">
    <property type="entry name" value="NagA"/>
    <property type="match status" value="1"/>
</dbReference>
<evidence type="ECO:0000256" key="4">
    <source>
        <dbReference type="ARBA" id="ARBA00023277"/>
    </source>
</evidence>
<dbReference type="InterPro" id="IPR032466">
    <property type="entry name" value="Metal_Hydrolase"/>
</dbReference>
<dbReference type="EC" id="3.5.1.25" evidence="10"/>
<evidence type="ECO:0000256" key="8">
    <source>
        <dbReference type="PIRSR" id="PIRSR038994-3"/>
    </source>
</evidence>
<evidence type="ECO:0000256" key="7">
    <source>
        <dbReference type="PIRSR" id="PIRSR038994-2"/>
    </source>
</evidence>
<dbReference type="GO" id="GO:0006046">
    <property type="term" value="P:N-acetylglucosamine catabolic process"/>
    <property type="evidence" value="ECO:0007669"/>
    <property type="project" value="TreeGrafter"/>
</dbReference>
<dbReference type="EMBL" id="CP002659">
    <property type="protein sequence ID" value="AEC03048.1"/>
    <property type="molecule type" value="Genomic_DNA"/>
</dbReference>
<dbReference type="GO" id="GO:0008448">
    <property type="term" value="F:N-acetylglucosamine-6-phosphate deacetylase activity"/>
    <property type="evidence" value="ECO:0007669"/>
    <property type="project" value="UniProtKB-EC"/>
</dbReference>
<feature type="binding site" evidence="7">
    <location>
        <position position="233"/>
    </location>
    <ligand>
        <name>substrate</name>
    </ligand>
</feature>
<feature type="binding site" evidence="7">
    <location>
        <position position="257"/>
    </location>
    <ligand>
        <name>substrate</name>
    </ligand>
</feature>
<dbReference type="PANTHER" id="PTHR11113">
    <property type="entry name" value="N-ACETYLGLUCOSAMINE-6-PHOSPHATE DEACETYLASE"/>
    <property type="match status" value="1"/>
</dbReference>
<evidence type="ECO:0000256" key="5">
    <source>
        <dbReference type="PIRNR" id="PIRNR038994"/>
    </source>
</evidence>
<dbReference type="SUPFAM" id="SSF51338">
    <property type="entry name" value="Composite domain of metallo-dependent hydrolases"/>
    <property type="match status" value="1"/>
</dbReference>
<sequence length="391" mass="41838">MPTVLINGTVLSGHSCLPGHGLYIDDKGNIGDVFTMERYPEKIFPSSARIIDVQGDFMAPGFIDTHIHGTGGFGTEDNSPDSILGMSEALADFGVSGFLPTIYTDTLENMLAGIRAIVKAMGKEKGARILGINLEGPFISPERIGAQNPAGRKDADITVFKKLIAAGEGHIVCMTVAPELKGMHEIALEARKQGIVLLAGHTNATYDDIVEGMQAGITHTTHLFNAMSPLHHRKPGVVGAVLAHPEMNCEIICDGVHVHKDLVRMLVHAKPVENIVMITDALKPTGLKSGELTANGVRCIFHGGVFVSQENPDLLLGSGLTLLKGVQNLDSWDIPLEVAVAMATTSPARIYSFEKTGSLLPENRADIVVFDKDFSLKGLFVGGVPVRDFFS</sequence>
<protein>
    <submittedName>
        <fullName evidence="10">N-acetylglucosamine-6-phosphate deacetylase</fullName>
        <ecNumber evidence="10">3.5.1.25</ecNumber>
    </submittedName>
</protein>
<dbReference type="Pfam" id="PF01979">
    <property type="entry name" value="Amidohydro_1"/>
    <property type="match status" value="1"/>
</dbReference>
<evidence type="ECO:0000256" key="1">
    <source>
        <dbReference type="ARBA" id="ARBA00010716"/>
    </source>
</evidence>
<organism evidence="10 11">
    <name type="scientific">Parasphaerochaeta coccoides (strain ATCC BAA-1237 / DSM 17374 / SPN1)</name>
    <name type="common">Sphaerochaeta coccoides</name>
    <dbReference type="NCBI Taxonomy" id="760011"/>
    <lineage>
        <taxon>Bacteria</taxon>
        <taxon>Pseudomonadati</taxon>
        <taxon>Spirochaetota</taxon>
        <taxon>Spirochaetia</taxon>
        <taxon>Spirochaetales</taxon>
        <taxon>Sphaerochaetaceae</taxon>
        <taxon>Parasphaerochaeta</taxon>
    </lineage>
</organism>
<dbReference type="InterPro" id="IPR011059">
    <property type="entry name" value="Metal-dep_hydrolase_composite"/>
</dbReference>
<dbReference type="HOGENOM" id="CLU_032482_2_1_12"/>
<reference evidence="10 11" key="2">
    <citation type="journal article" date="2012" name="Stand. Genomic Sci.">
        <title>Complete genome sequence of the termite hindgut bacterium Spirochaeta coccoides type strain (SPN1(T)), reclassification in the genus Sphaerochaeta as Sphaerochaeta coccoides comb. nov. and emendations of the family Spirochaetaceae and the genus Sphaerochaeta.</title>
        <authorList>
            <person name="Abt B."/>
            <person name="Han C."/>
            <person name="Scheuner C."/>
            <person name="Lu M."/>
            <person name="Lapidus A."/>
            <person name="Nolan M."/>
            <person name="Lucas S."/>
            <person name="Hammon N."/>
            <person name="Deshpande S."/>
            <person name="Cheng J.F."/>
            <person name="Tapia R."/>
            <person name="Goodwin L.A."/>
            <person name="Pitluck S."/>
            <person name="Liolios K."/>
            <person name="Pagani I."/>
            <person name="Ivanova N."/>
            <person name="Mavromatis K."/>
            <person name="Mikhailova N."/>
            <person name="Huntemann M."/>
            <person name="Pati A."/>
            <person name="Chen A."/>
            <person name="Palaniappan K."/>
            <person name="Land M."/>
            <person name="Hauser L."/>
            <person name="Brambilla E.M."/>
            <person name="Rohde M."/>
            <person name="Spring S."/>
            <person name="Gronow S."/>
            <person name="Goker M."/>
            <person name="Woyke T."/>
            <person name="Bristow J."/>
            <person name="Eisen J.A."/>
            <person name="Markowitz V."/>
            <person name="Hugenholtz P."/>
            <person name="Kyrpides N.C."/>
            <person name="Klenk H.P."/>
            <person name="Detter J.C."/>
        </authorList>
    </citation>
    <scope>NUCLEOTIDE SEQUENCE [LARGE SCALE GENOMIC DNA]</scope>
    <source>
        <strain evidence="11">ATCC BAA-1237 / DSM 17374 / SPN1</strain>
    </source>
</reference>
<feature type="domain" description="Amidohydrolase-related" evidence="9">
    <location>
        <begin position="58"/>
        <end position="385"/>
    </location>
</feature>
<accession>F4GM72</accession>
<name>F4GM72_PARC1</name>
<keyword evidence="3 5" id="KW-0378">Hydrolase</keyword>
<dbReference type="Gene3D" id="2.30.40.10">
    <property type="entry name" value="Urease, subunit C, domain 1"/>
    <property type="match status" value="1"/>
</dbReference>
<keyword evidence="2 8" id="KW-0479">Metal-binding</keyword>
<dbReference type="Gene3D" id="3.20.20.140">
    <property type="entry name" value="Metal-dependent hydrolases"/>
    <property type="match status" value="1"/>
</dbReference>
<dbReference type="SUPFAM" id="SSF51556">
    <property type="entry name" value="Metallo-dependent hydrolases"/>
    <property type="match status" value="1"/>
</dbReference>
<evidence type="ECO:0000256" key="2">
    <source>
        <dbReference type="ARBA" id="ARBA00022723"/>
    </source>
</evidence>
<gene>
    <name evidence="10" type="ordered locus">Spico_1850</name>
</gene>
<feature type="binding site" evidence="7">
    <location>
        <position position="146"/>
    </location>
    <ligand>
        <name>substrate</name>
    </ligand>
</feature>
<dbReference type="AlphaFoldDB" id="F4GM72"/>
<keyword evidence="11" id="KW-1185">Reference proteome</keyword>
<comment type="cofactor">
    <cofactor evidence="8">
        <name>a divalent metal cation</name>
        <dbReference type="ChEBI" id="CHEBI:60240"/>
    </cofactor>
    <text evidence="8">Binds 1 divalent metal cation per subunit.</text>
</comment>
<dbReference type="eggNOG" id="COG1820">
    <property type="taxonomic scope" value="Bacteria"/>
</dbReference>
<feature type="binding site" evidence="7">
    <location>
        <begin position="315"/>
        <end position="317"/>
    </location>
    <ligand>
        <name>substrate</name>
    </ligand>
</feature>
<feature type="binding site" evidence="8">
    <location>
        <position position="222"/>
    </location>
    <ligand>
        <name>Zn(2+)</name>
        <dbReference type="ChEBI" id="CHEBI:29105"/>
    </ligand>
</feature>
<dbReference type="OrthoDB" id="9776488at2"/>
<evidence type="ECO:0000256" key="3">
    <source>
        <dbReference type="ARBA" id="ARBA00022801"/>
    </source>
</evidence>
<evidence type="ECO:0000259" key="9">
    <source>
        <dbReference type="Pfam" id="PF01979"/>
    </source>
</evidence>
<keyword evidence="4 5" id="KW-0119">Carbohydrate metabolism</keyword>
<dbReference type="InterPro" id="IPR006680">
    <property type="entry name" value="Amidohydro-rel"/>
</dbReference>
<dbReference type="NCBIfam" id="TIGR00221">
    <property type="entry name" value="nagA"/>
    <property type="match status" value="1"/>
</dbReference>
<comment type="similarity">
    <text evidence="1 5">Belongs to the metallo-dependent hydrolases superfamily. NagA family.</text>
</comment>
<dbReference type="InterPro" id="IPR003764">
    <property type="entry name" value="GlcNAc_6-P_deAcase"/>
</dbReference>
<evidence type="ECO:0000313" key="10">
    <source>
        <dbReference type="EMBL" id="AEC03048.1"/>
    </source>
</evidence>
<dbReference type="GO" id="GO:0046872">
    <property type="term" value="F:metal ion binding"/>
    <property type="evidence" value="ECO:0007669"/>
    <property type="project" value="UniProtKB-KW"/>
</dbReference>
<dbReference type="RefSeq" id="WP_013740441.1">
    <property type="nucleotide sequence ID" value="NC_015436.1"/>
</dbReference>
<evidence type="ECO:0000313" key="11">
    <source>
        <dbReference type="Proteomes" id="UP000007939"/>
    </source>
</evidence>
<evidence type="ECO:0000256" key="6">
    <source>
        <dbReference type="PIRSR" id="PIRSR038994-1"/>
    </source>
</evidence>
<dbReference type="KEGG" id="scc:Spico_1850"/>
<proteinExistence type="inferred from homology"/>
<feature type="active site" description="Proton donor/acceptor" evidence="6">
    <location>
        <position position="280"/>
    </location>
</feature>
<reference evidence="11" key="1">
    <citation type="submission" date="2011-04" db="EMBL/GenBank/DDBJ databases">
        <title>The complete genome of Spirochaeta coccoides DSM 17374.</title>
        <authorList>
            <person name="Lucas S."/>
            <person name="Copeland A."/>
            <person name="Lapidus A."/>
            <person name="Bruce D."/>
            <person name="Goodwin L."/>
            <person name="Pitluck S."/>
            <person name="Peters L."/>
            <person name="Kyrpides N."/>
            <person name="Mavromatis K."/>
            <person name="Pagani I."/>
            <person name="Ivanova N."/>
            <person name="Ovchinnikova G."/>
            <person name="Lu M."/>
            <person name="Detter J.C."/>
            <person name="Tapia R."/>
            <person name="Han C."/>
            <person name="Land M."/>
            <person name="Hauser L."/>
            <person name="Markowitz V."/>
            <person name="Cheng J.-F."/>
            <person name="Hugenholtz P."/>
            <person name="Woyke T."/>
            <person name="Wu D."/>
            <person name="Spring S."/>
            <person name="Schroeder M."/>
            <person name="Brambilla E."/>
            <person name="Klenk H.-P."/>
            <person name="Eisen J.A."/>
        </authorList>
    </citation>
    <scope>NUCLEOTIDE SEQUENCE [LARGE SCALE GENOMIC DNA]</scope>
    <source>
        <strain evidence="11">ATCC BAA-1237 / DSM 17374 / SPN1</strain>
    </source>
</reference>
<feature type="binding site" evidence="7">
    <location>
        <begin position="225"/>
        <end position="226"/>
    </location>
    <ligand>
        <name>substrate</name>
    </ligand>
</feature>
<dbReference type="Proteomes" id="UP000007939">
    <property type="component" value="Chromosome"/>
</dbReference>
<feature type="binding site" evidence="8">
    <location>
        <position position="201"/>
    </location>
    <ligand>
        <name>Zn(2+)</name>
        <dbReference type="ChEBI" id="CHEBI:29105"/>
    </ligand>
</feature>
<feature type="binding site" evidence="8">
    <location>
        <position position="135"/>
    </location>
    <ligand>
        <name>Zn(2+)</name>
        <dbReference type="ChEBI" id="CHEBI:29105"/>
    </ligand>
</feature>
<dbReference type="STRING" id="760011.Spico_1850"/>